<dbReference type="Pfam" id="PF00999">
    <property type="entry name" value="Na_H_Exchanger"/>
    <property type="match status" value="1"/>
</dbReference>
<comment type="subcellular location">
    <subcellularLocation>
        <location evidence="1">Membrane</location>
        <topology evidence="1">Multi-pass membrane protein</topology>
    </subcellularLocation>
</comment>
<sequence length="789" mass="87380">MIFLIGIDFTLPLKNPVLLFSLILFIILFAPILLNKLRIPHLIGLIIAGAIIGPNGFNLIARDMSIILFGTVGLQYIMFLAGLEIDLAEFKKNSGKSLVFGLLTFSIPMTIGTLAGYYVLGFSIATSVLLASMFASHTLIAYPIVSKLGVAKNRAVNVTVGGTMITDTLALLVLAVIAGMQVGEINQEFWIRLGVSVIVFGLVVMLIFPIIGRWFFKRFDDNISQYIFVLAMVFLGCTLAELAGIEAIIGAFLAGLALNRLIPHTSPLMNRIEFVGNALFIPFFLIGVGMLIDYKAFIKDWNTLQVAGIMTACAIIGKYLPAWITQKIFGYTRDERRLIFGLSNAQAAATLAAVLVGFNIIIGYDSVPEYNEVHLKSNKLSTEDNSQLLFQNLEKGEIPKIGSDALMQNLPADGTYKLTDKTEMVFVEGKLVDIKMPNRLLNENVLNGTILMILITCTIASFVAQKGAYNIALMDDDSDEQEEGKPTDGDERILIPMKNIDTVEELIQLAVTMKSKKNKTGLFALNVINNNSSSLSKESKAKKIVDKAAVVASATDNRLNMLMRYDLNILNGITSVVREQKISDIILGQTESLGSTDSLYGPLTDGVLNKCNATTFIYKSVQPIATIKRHLVIIPERAEREIGFPFWLLKIWNLGKNTGSKIIFYASETTINLIKDVHSKHPVDADFNIFTDWEDFLILSRNLNKDDAFVVIMSRKPNLSYNATMQNIPGYMNKYFNKNNVILIYPLQTGIEGSTRIDLKNPGALDTFTENLERLDDVRKLIGKLFKKK</sequence>
<reference evidence="10" key="1">
    <citation type="journal article" date="2014" name="Int. J. Syst. Evol. Microbiol.">
        <title>Complete genome sequence of Corynebacterium casei LMG S-19264T (=DSM 44701T), isolated from a smear-ripened cheese.</title>
        <authorList>
            <consortium name="US DOE Joint Genome Institute (JGI-PGF)"/>
            <person name="Walter F."/>
            <person name="Albersmeier A."/>
            <person name="Kalinowski J."/>
            <person name="Ruckert C."/>
        </authorList>
    </citation>
    <scope>NUCLEOTIDE SEQUENCE</scope>
    <source>
        <strain evidence="10">CGMCC 1.12506</strain>
    </source>
</reference>
<feature type="transmembrane region" description="Helical" evidence="8">
    <location>
        <begin position="274"/>
        <end position="292"/>
    </location>
</feature>
<feature type="transmembrane region" description="Helical" evidence="8">
    <location>
        <begin position="97"/>
        <end position="118"/>
    </location>
</feature>
<protein>
    <recommendedName>
        <fullName evidence="9">Cation/H+ exchanger transmembrane domain-containing protein</fullName>
    </recommendedName>
</protein>
<feature type="transmembrane region" description="Helical" evidence="8">
    <location>
        <begin position="156"/>
        <end position="177"/>
    </location>
</feature>
<evidence type="ECO:0000256" key="3">
    <source>
        <dbReference type="ARBA" id="ARBA00022449"/>
    </source>
</evidence>
<evidence type="ECO:0000256" key="5">
    <source>
        <dbReference type="ARBA" id="ARBA00022989"/>
    </source>
</evidence>
<dbReference type="GO" id="GO:0016020">
    <property type="term" value="C:membrane"/>
    <property type="evidence" value="ECO:0007669"/>
    <property type="project" value="UniProtKB-SubCell"/>
</dbReference>
<keyword evidence="5 8" id="KW-1133">Transmembrane helix</keyword>
<dbReference type="PANTHER" id="PTHR43562:SF4">
    <property type="entry name" value="NA(+)_H(+) ANTIPORTER NHAS5"/>
    <property type="match status" value="1"/>
</dbReference>
<proteinExistence type="predicted"/>
<keyword evidence="2" id="KW-0813">Transport</keyword>
<dbReference type="InterPro" id="IPR006153">
    <property type="entry name" value="Cation/H_exchanger_TM"/>
</dbReference>
<evidence type="ECO:0000313" key="11">
    <source>
        <dbReference type="Proteomes" id="UP000625735"/>
    </source>
</evidence>
<evidence type="ECO:0000256" key="8">
    <source>
        <dbReference type="SAM" id="Phobius"/>
    </source>
</evidence>
<accession>A0A917DFA1</accession>
<evidence type="ECO:0000313" key="10">
    <source>
        <dbReference type="EMBL" id="GGD32313.1"/>
    </source>
</evidence>
<evidence type="ECO:0000259" key="9">
    <source>
        <dbReference type="Pfam" id="PF00999"/>
    </source>
</evidence>
<organism evidence="10 11">
    <name type="scientific">Flavobacterium orientale</name>
    <dbReference type="NCBI Taxonomy" id="1756020"/>
    <lineage>
        <taxon>Bacteria</taxon>
        <taxon>Pseudomonadati</taxon>
        <taxon>Bacteroidota</taxon>
        <taxon>Flavobacteriia</taxon>
        <taxon>Flavobacteriales</taxon>
        <taxon>Flavobacteriaceae</taxon>
        <taxon>Flavobacterium</taxon>
    </lineage>
</organism>
<evidence type="ECO:0000256" key="2">
    <source>
        <dbReference type="ARBA" id="ARBA00022448"/>
    </source>
</evidence>
<keyword evidence="7 8" id="KW-0472">Membrane</keyword>
<feature type="transmembrane region" description="Helical" evidence="8">
    <location>
        <begin position="42"/>
        <end position="60"/>
    </location>
</feature>
<feature type="transmembrane region" description="Helical" evidence="8">
    <location>
        <begin position="228"/>
        <end position="254"/>
    </location>
</feature>
<dbReference type="GO" id="GO:0015297">
    <property type="term" value="F:antiporter activity"/>
    <property type="evidence" value="ECO:0007669"/>
    <property type="project" value="UniProtKB-KW"/>
</dbReference>
<evidence type="ECO:0000256" key="4">
    <source>
        <dbReference type="ARBA" id="ARBA00022692"/>
    </source>
</evidence>
<feature type="transmembrane region" description="Helical" evidence="8">
    <location>
        <begin position="66"/>
        <end position="85"/>
    </location>
</feature>
<feature type="transmembrane region" description="Helical" evidence="8">
    <location>
        <begin position="189"/>
        <end position="216"/>
    </location>
</feature>
<name>A0A917DFA1_9FLAO</name>
<dbReference type="GO" id="GO:1902600">
    <property type="term" value="P:proton transmembrane transport"/>
    <property type="evidence" value="ECO:0007669"/>
    <property type="project" value="InterPro"/>
</dbReference>
<evidence type="ECO:0000256" key="6">
    <source>
        <dbReference type="ARBA" id="ARBA00023065"/>
    </source>
</evidence>
<dbReference type="AlphaFoldDB" id="A0A917DFA1"/>
<dbReference type="PANTHER" id="PTHR43562">
    <property type="entry name" value="NAPA-TYPE SODIUM/HYDROGEN ANTIPORTER"/>
    <property type="match status" value="1"/>
</dbReference>
<feature type="transmembrane region" description="Helical" evidence="8">
    <location>
        <begin position="445"/>
        <end position="464"/>
    </location>
</feature>
<keyword evidence="4 8" id="KW-0812">Transmembrane</keyword>
<keyword evidence="6" id="KW-0406">Ion transport</keyword>
<reference evidence="10" key="2">
    <citation type="submission" date="2020-09" db="EMBL/GenBank/DDBJ databases">
        <authorList>
            <person name="Sun Q."/>
            <person name="Zhou Y."/>
        </authorList>
    </citation>
    <scope>NUCLEOTIDE SEQUENCE</scope>
    <source>
        <strain evidence="10">CGMCC 1.12506</strain>
    </source>
</reference>
<feature type="transmembrane region" description="Helical" evidence="8">
    <location>
        <begin position="304"/>
        <end position="324"/>
    </location>
</feature>
<comment type="caution">
    <text evidence="10">The sequence shown here is derived from an EMBL/GenBank/DDBJ whole genome shotgun (WGS) entry which is preliminary data.</text>
</comment>
<feature type="transmembrane region" description="Helical" evidence="8">
    <location>
        <begin position="344"/>
        <end position="364"/>
    </location>
</feature>
<keyword evidence="11" id="KW-1185">Reference proteome</keyword>
<evidence type="ECO:0000256" key="7">
    <source>
        <dbReference type="ARBA" id="ARBA00023136"/>
    </source>
</evidence>
<dbReference type="RefSeq" id="WP_188362724.1">
    <property type="nucleotide sequence ID" value="NZ_BMFG01000009.1"/>
</dbReference>
<dbReference type="Proteomes" id="UP000625735">
    <property type="component" value="Unassembled WGS sequence"/>
</dbReference>
<keyword evidence="3" id="KW-0050">Antiport</keyword>
<feature type="transmembrane region" description="Helical" evidence="8">
    <location>
        <begin position="17"/>
        <end position="35"/>
    </location>
</feature>
<dbReference type="EMBL" id="BMFG01000009">
    <property type="protein sequence ID" value="GGD32313.1"/>
    <property type="molecule type" value="Genomic_DNA"/>
</dbReference>
<feature type="transmembrane region" description="Helical" evidence="8">
    <location>
        <begin position="124"/>
        <end position="144"/>
    </location>
</feature>
<gene>
    <name evidence="10" type="ORF">GCM10011343_22980</name>
</gene>
<feature type="domain" description="Cation/H+ exchanger transmembrane" evidence="9">
    <location>
        <begin position="25"/>
        <end position="357"/>
    </location>
</feature>
<dbReference type="InterPro" id="IPR038770">
    <property type="entry name" value="Na+/solute_symporter_sf"/>
</dbReference>
<dbReference type="Gene3D" id="1.20.1530.20">
    <property type="match status" value="1"/>
</dbReference>
<evidence type="ECO:0000256" key="1">
    <source>
        <dbReference type="ARBA" id="ARBA00004141"/>
    </source>
</evidence>